<dbReference type="GO" id="GO:0006567">
    <property type="term" value="P:L-threonine catabolic process"/>
    <property type="evidence" value="ECO:0007669"/>
    <property type="project" value="TreeGrafter"/>
</dbReference>
<protein>
    <submittedName>
        <fullName evidence="5">Threonine synthase</fullName>
    </submittedName>
</protein>
<dbReference type="InterPro" id="IPR050147">
    <property type="entry name" value="Ser/Thr_Dehydratase"/>
</dbReference>
<dbReference type="GO" id="GO:0009097">
    <property type="term" value="P:isoleucine biosynthetic process"/>
    <property type="evidence" value="ECO:0007669"/>
    <property type="project" value="TreeGrafter"/>
</dbReference>
<dbReference type="PANTHER" id="PTHR48078:SF6">
    <property type="entry name" value="L-THREONINE DEHYDRATASE CATABOLIC TDCB"/>
    <property type="match status" value="1"/>
</dbReference>
<accession>A0A2W7MZU1</accession>
<dbReference type="OrthoDB" id="9778118at2"/>
<dbReference type="AlphaFoldDB" id="A0A2W7MZU1"/>
<comment type="cofactor">
    <cofactor evidence="1">
        <name>pyridoxal 5'-phosphate</name>
        <dbReference type="ChEBI" id="CHEBI:597326"/>
    </cofactor>
</comment>
<evidence type="ECO:0000256" key="1">
    <source>
        <dbReference type="ARBA" id="ARBA00001933"/>
    </source>
</evidence>
<feature type="domain" description="Tryptophan synthase beta chain-like PALP" evidence="4">
    <location>
        <begin position="66"/>
        <end position="369"/>
    </location>
</feature>
<gene>
    <name evidence="5" type="ORF">LX81_03226</name>
</gene>
<dbReference type="RefSeq" id="WP_111538294.1">
    <property type="nucleotide sequence ID" value="NZ_QKZL01000017.1"/>
</dbReference>
<dbReference type="Proteomes" id="UP000248916">
    <property type="component" value="Unassembled WGS sequence"/>
</dbReference>
<dbReference type="GO" id="GO:0003941">
    <property type="term" value="F:L-serine ammonia-lyase activity"/>
    <property type="evidence" value="ECO:0007669"/>
    <property type="project" value="TreeGrafter"/>
</dbReference>
<dbReference type="PANTHER" id="PTHR48078">
    <property type="entry name" value="THREONINE DEHYDRATASE, MITOCHONDRIAL-RELATED"/>
    <property type="match status" value="1"/>
</dbReference>
<dbReference type="Gene3D" id="3.40.50.1100">
    <property type="match status" value="2"/>
</dbReference>
<keyword evidence="3" id="KW-0456">Lyase</keyword>
<proteinExistence type="predicted"/>
<evidence type="ECO:0000259" key="4">
    <source>
        <dbReference type="Pfam" id="PF00291"/>
    </source>
</evidence>
<name>A0A2W7MZU1_9RHOB</name>
<reference evidence="5 6" key="1">
    <citation type="submission" date="2018-06" db="EMBL/GenBank/DDBJ databases">
        <title>Genomic Encyclopedia of Archaeal and Bacterial Type Strains, Phase II (KMG-II): from individual species to whole genera.</title>
        <authorList>
            <person name="Goeker M."/>
        </authorList>
    </citation>
    <scope>NUCLEOTIDE SEQUENCE [LARGE SCALE GENOMIC DNA]</scope>
    <source>
        <strain evidence="5 6">DSM 22009</strain>
    </source>
</reference>
<evidence type="ECO:0000313" key="5">
    <source>
        <dbReference type="EMBL" id="PZX13675.1"/>
    </source>
</evidence>
<dbReference type="InterPro" id="IPR036052">
    <property type="entry name" value="TrpB-like_PALP_sf"/>
</dbReference>
<dbReference type="SUPFAM" id="SSF53686">
    <property type="entry name" value="Tryptophan synthase beta subunit-like PLP-dependent enzymes"/>
    <property type="match status" value="1"/>
</dbReference>
<keyword evidence="2" id="KW-0663">Pyridoxal phosphate</keyword>
<dbReference type="InterPro" id="IPR001926">
    <property type="entry name" value="TrpB-like_PALP"/>
</dbReference>
<dbReference type="InterPro" id="IPR000634">
    <property type="entry name" value="Ser/Thr_deHydtase_PyrdxlP-BS"/>
</dbReference>
<dbReference type="GO" id="GO:0006565">
    <property type="term" value="P:L-serine catabolic process"/>
    <property type="evidence" value="ECO:0007669"/>
    <property type="project" value="TreeGrafter"/>
</dbReference>
<sequence length="404" mass="42412">MTDDHLLCTACGARHAIADVPSKCATCAGILDLVLGEPEDRPVADDPRSLWSWAEHLPRCREAHRITMGEAGTPLLKAERLGARHGLRDLWIKTDSVMPTGSFKDRAIALATSLACEYDRPALVMSSSGNAGASGAAYAARSGKPIVVLVPRTAPEAKLRQIAITGAHLVTVDGPTSACCRLAEELARDRGWVNLTTTYHCPYGVDGYATIAYELAAAAPDVVLLPISAGPLLGGIVKGFARLRARGEQVKMPRPIALQPEACAPIARAFDEGTGIRPWTHAATVASALNDTLEGYEQDGDYTLSLIRAHGGAAVAVDDATILAGQRMAASLEGILMEPSAAITIGALDLLRERGIVAPDERVVAVATGHGLKDLSHVDITRDATIPPTGDGLSARLADAIPQI</sequence>
<evidence type="ECO:0000256" key="2">
    <source>
        <dbReference type="ARBA" id="ARBA00022898"/>
    </source>
</evidence>
<comment type="caution">
    <text evidence="5">The sequence shown here is derived from an EMBL/GenBank/DDBJ whole genome shotgun (WGS) entry which is preliminary data.</text>
</comment>
<organism evidence="5 6">
    <name type="scientific">Palleronia aestuarii</name>
    <dbReference type="NCBI Taxonomy" id="568105"/>
    <lineage>
        <taxon>Bacteria</taxon>
        <taxon>Pseudomonadati</taxon>
        <taxon>Pseudomonadota</taxon>
        <taxon>Alphaproteobacteria</taxon>
        <taxon>Rhodobacterales</taxon>
        <taxon>Roseobacteraceae</taxon>
        <taxon>Palleronia</taxon>
    </lineage>
</organism>
<dbReference type="EMBL" id="QKZL01000017">
    <property type="protein sequence ID" value="PZX13675.1"/>
    <property type="molecule type" value="Genomic_DNA"/>
</dbReference>
<dbReference type="GO" id="GO:0004794">
    <property type="term" value="F:threonine deaminase activity"/>
    <property type="evidence" value="ECO:0007669"/>
    <property type="project" value="TreeGrafter"/>
</dbReference>
<evidence type="ECO:0000313" key="6">
    <source>
        <dbReference type="Proteomes" id="UP000248916"/>
    </source>
</evidence>
<keyword evidence="6" id="KW-1185">Reference proteome</keyword>
<dbReference type="Pfam" id="PF00291">
    <property type="entry name" value="PALP"/>
    <property type="match status" value="1"/>
</dbReference>
<dbReference type="PROSITE" id="PS00165">
    <property type="entry name" value="DEHYDRATASE_SER_THR"/>
    <property type="match status" value="1"/>
</dbReference>
<evidence type="ECO:0000256" key="3">
    <source>
        <dbReference type="ARBA" id="ARBA00023239"/>
    </source>
</evidence>
<dbReference type="GO" id="GO:0030170">
    <property type="term" value="F:pyridoxal phosphate binding"/>
    <property type="evidence" value="ECO:0007669"/>
    <property type="project" value="InterPro"/>
</dbReference>